<accession>U4TIH7</accession>
<organism evidence="1 2">
    <name type="scientific">Schleiferilactobacillus shenzhenensis LY-73</name>
    <dbReference type="NCBI Taxonomy" id="1231336"/>
    <lineage>
        <taxon>Bacteria</taxon>
        <taxon>Bacillati</taxon>
        <taxon>Bacillota</taxon>
        <taxon>Bacilli</taxon>
        <taxon>Lactobacillales</taxon>
        <taxon>Lactobacillaceae</taxon>
        <taxon>Schleiferilactobacillus</taxon>
    </lineage>
</organism>
<proteinExistence type="predicted"/>
<protein>
    <submittedName>
        <fullName evidence="1">Uncharacterized protein</fullName>
    </submittedName>
</protein>
<evidence type="ECO:0000313" key="2">
    <source>
        <dbReference type="Proteomes" id="UP000030647"/>
    </source>
</evidence>
<dbReference type="AlphaFoldDB" id="U4TIH7"/>
<reference evidence="2" key="1">
    <citation type="journal article" date="2013" name="Genome Announc.">
        <title>Whole-Genome Sequencing of Lactobacillus shenzhenensis Strain LY-73T.</title>
        <authorList>
            <person name="Lin Z."/>
            <person name="Liu Z."/>
            <person name="Yang R."/>
            <person name="Zou Y."/>
            <person name="Wan D."/>
            <person name="Chen J."/>
            <person name="Guo M."/>
            <person name="Zhao J."/>
            <person name="Fang C."/>
            <person name="Yang R."/>
            <person name="Liu F."/>
        </authorList>
    </citation>
    <scope>NUCLEOTIDE SEQUENCE [LARGE SCALE GENOMIC DNA]</scope>
    <source>
        <strain evidence="2">LY-73</strain>
    </source>
</reference>
<name>U4TIH7_9LACO</name>
<dbReference type="Proteomes" id="UP000030647">
    <property type="component" value="Unassembled WGS sequence"/>
</dbReference>
<sequence>MPFTKDLRSDHISFFGLRPVKINLSACAITISSKQPDQLTVLFNSHERFTM</sequence>
<evidence type="ECO:0000313" key="1">
    <source>
        <dbReference type="EMBL" id="ERL63984.1"/>
    </source>
</evidence>
<dbReference type="EMBL" id="KI271607">
    <property type="protein sequence ID" value="ERL63984.1"/>
    <property type="molecule type" value="Genomic_DNA"/>
</dbReference>
<keyword evidence="2" id="KW-1185">Reference proteome</keyword>
<dbReference type="HOGENOM" id="CLU_3100277_0_0_9"/>
<gene>
    <name evidence="1" type="ORF">L248_1727</name>
</gene>